<dbReference type="InterPro" id="IPR029063">
    <property type="entry name" value="SAM-dependent_MTases_sf"/>
</dbReference>
<protein>
    <submittedName>
        <fullName evidence="4">Methyltransferase domain-containing protein</fullName>
    </submittedName>
</protein>
<evidence type="ECO:0000313" key="5">
    <source>
        <dbReference type="Proteomes" id="UP000480122"/>
    </source>
</evidence>
<dbReference type="InterPro" id="IPR041698">
    <property type="entry name" value="Methyltransf_25"/>
</dbReference>
<dbReference type="SUPFAM" id="SSF53335">
    <property type="entry name" value="S-adenosyl-L-methionine-dependent methyltransferases"/>
    <property type="match status" value="1"/>
</dbReference>
<dbReference type="OrthoDB" id="9786503at2"/>
<organism evidence="4 5">
    <name type="scientific">Agromyces luteolus</name>
    <dbReference type="NCBI Taxonomy" id="88373"/>
    <lineage>
        <taxon>Bacteria</taxon>
        <taxon>Bacillati</taxon>
        <taxon>Actinomycetota</taxon>
        <taxon>Actinomycetes</taxon>
        <taxon>Micrococcales</taxon>
        <taxon>Microbacteriaceae</taxon>
        <taxon>Agromyces</taxon>
    </lineage>
</organism>
<gene>
    <name evidence="4" type="ORF">GLX25_12855</name>
</gene>
<evidence type="ECO:0000256" key="2">
    <source>
        <dbReference type="SAM" id="MobiDB-lite"/>
    </source>
</evidence>
<accession>A0A7C9HMJ8</accession>
<dbReference type="AlphaFoldDB" id="A0A7C9HMJ8"/>
<keyword evidence="4" id="KW-0489">Methyltransferase</keyword>
<sequence length="232" mass="25122">MTGHEHEHEHDHEHEHGSRHRHAGDADGPEMFEPPAWDEAYSGEEARWSGDPNAQLVAEASALTPGTALDVGCGEGGDVIWLARRGWRVTGADFSANGLARAAEHAEAAGVADRTDWWQVDARTFAADGRSFDLVTTHFLHPPDHGMVDVVRRLAGAVAPGGHLLVVGHAPSEAFTHLSASHRDAMFLAADLLPGLPDDFEALVVEQRPRTTVRDGETMQVHDSTLLARRLP</sequence>
<evidence type="ECO:0000256" key="1">
    <source>
        <dbReference type="ARBA" id="ARBA00022679"/>
    </source>
</evidence>
<dbReference type="CDD" id="cd02440">
    <property type="entry name" value="AdoMet_MTases"/>
    <property type="match status" value="1"/>
</dbReference>
<dbReference type="RefSeq" id="WP_155842839.1">
    <property type="nucleotide sequence ID" value="NZ_BAAAIA010000001.1"/>
</dbReference>
<name>A0A7C9HMJ8_9MICO</name>
<keyword evidence="5" id="KW-1185">Reference proteome</keyword>
<feature type="compositionally biased region" description="Basic and acidic residues" evidence="2">
    <location>
        <begin position="1"/>
        <end position="16"/>
    </location>
</feature>
<proteinExistence type="predicted"/>
<comment type="caution">
    <text evidence="4">The sequence shown here is derived from an EMBL/GenBank/DDBJ whole genome shotgun (WGS) entry which is preliminary data.</text>
</comment>
<dbReference type="PANTHER" id="PTHR43861">
    <property type="entry name" value="TRANS-ACONITATE 2-METHYLTRANSFERASE-RELATED"/>
    <property type="match status" value="1"/>
</dbReference>
<dbReference type="Pfam" id="PF13649">
    <property type="entry name" value="Methyltransf_25"/>
    <property type="match status" value="1"/>
</dbReference>
<dbReference type="EMBL" id="WODA01000023">
    <property type="protein sequence ID" value="MUN08002.1"/>
    <property type="molecule type" value="Genomic_DNA"/>
</dbReference>
<reference evidence="4 5" key="1">
    <citation type="submission" date="2019-11" db="EMBL/GenBank/DDBJ databases">
        <title>Agromyces kandeliae sp. nov., isolated from mangrove soil.</title>
        <authorList>
            <person name="Wang R."/>
        </authorList>
    </citation>
    <scope>NUCLEOTIDE SEQUENCE [LARGE SCALE GENOMIC DNA]</scope>
    <source>
        <strain evidence="4 5">JCM 11431</strain>
    </source>
</reference>
<feature type="domain" description="Methyltransferase" evidence="3">
    <location>
        <begin position="69"/>
        <end position="162"/>
    </location>
</feature>
<feature type="region of interest" description="Disordered" evidence="2">
    <location>
        <begin position="1"/>
        <end position="36"/>
    </location>
</feature>
<dbReference type="GO" id="GO:0008168">
    <property type="term" value="F:methyltransferase activity"/>
    <property type="evidence" value="ECO:0007669"/>
    <property type="project" value="UniProtKB-KW"/>
</dbReference>
<evidence type="ECO:0000313" key="4">
    <source>
        <dbReference type="EMBL" id="MUN08002.1"/>
    </source>
</evidence>
<dbReference type="PANTHER" id="PTHR43861:SF3">
    <property type="entry name" value="PUTATIVE (AFU_ORTHOLOGUE AFUA_2G14390)-RELATED"/>
    <property type="match status" value="1"/>
</dbReference>
<dbReference type="Gene3D" id="3.40.50.150">
    <property type="entry name" value="Vaccinia Virus protein VP39"/>
    <property type="match status" value="1"/>
</dbReference>
<dbReference type="GO" id="GO:0032259">
    <property type="term" value="P:methylation"/>
    <property type="evidence" value="ECO:0007669"/>
    <property type="project" value="UniProtKB-KW"/>
</dbReference>
<dbReference type="Proteomes" id="UP000480122">
    <property type="component" value="Unassembled WGS sequence"/>
</dbReference>
<evidence type="ECO:0000259" key="3">
    <source>
        <dbReference type="Pfam" id="PF13649"/>
    </source>
</evidence>
<keyword evidence="1 4" id="KW-0808">Transferase</keyword>